<name>A0A6A8MD22_9LACO</name>
<dbReference type="PANTHER" id="PTHR30269:SF0">
    <property type="entry name" value="MEMBRANE TRANSPORTER PROTEIN YFCA-RELATED"/>
    <property type="match status" value="1"/>
</dbReference>
<comment type="subcellular location">
    <subcellularLocation>
        <location evidence="1 8">Cell membrane</location>
        <topology evidence="1 8">Multi-pass membrane protein</topology>
    </subcellularLocation>
</comment>
<evidence type="ECO:0000313" key="10">
    <source>
        <dbReference type="Proteomes" id="UP000438120"/>
    </source>
</evidence>
<dbReference type="InterPro" id="IPR052017">
    <property type="entry name" value="TSUP"/>
</dbReference>
<feature type="transmembrane region" description="Helical" evidence="8">
    <location>
        <begin position="32"/>
        <end position="59"/>
    </location>
</feature>
<dbReference type="AlphaFoldDB" id="A0A6A8MD22"/>
<gene>
    <name evidence="9" type="ORF">FYJ62_04285</name>
</gene>
<dbReference type="Proteomes" id="UP000438120">
    <property type="component" value="Unassembled WGS sequence"/>
</dbReference>
<keyword evidence="10" id="KW-1185">Reference proteome</keyword>
<feature type="transmembrane region" description="Helical" evidence="8">
    <location>
        <begin position="135"/>
        <end position="163"/>
    </location>
</feature>
<keyword evidence="6 8" id="KW-1133">Transmembrane helix</keyword>
<dbReference type="RefSeq" id="WP_154548072.1">
    <property type="nucleotide sequence ID" value="NZ_VUMX01000008.1"/>
</dbReference>
<organism evidence="9 10">
    <name type="scientific">Lactobacillus porci</name>
    <dbReference type="NCBI Taxonomy" id="2012477"/>
    <lineage>
        <taxon>Bacteria</taxon>
        <taxon>Bacillati</taxon>
        <taxon>Bacillota</taxon>
        <taxon>Bacilli</taxon>
        <taxon>Lactobacillales</taxon>
        <taxon>Lactobacillaceae</taxon>
        <taxon>Lactobacillus</taxon>
    </lineage>
</organism>
<evidence type="ECO:0000256" key="2">
    <source>
        <dbReference type="ARBA" id="ARBA00009142"/>
    </source>
</evidence>
<feature type="transmembrane region" description="Helical" evidence="8">
    <location>
        <begin position="71"/>
        <end position="90"/>
    </location>
</feature>
<dbReference type="GO" id="GO:0005886">
    <property type="term" value="C:plasma membrane"/>
    <property type="evidence" value="ECO:0007669"/>
    <property type="project" value="UniProtKB-SubCell"/>
</dbReference>
<feature type="transmembrane region" description="Helical" evidence="8">
    <location>
        <begin position="169"/>
        <end position="191"/>
    </location>
</feature>
<dbReference type="InterPro" id="IPR002781">
    <property type="entry name" value="TM_pro_TauE-like"/>
</dbReference>
<evidence type="ECO:0000256" key="6">
    <source>
        <dbReference type="ARBA" id="ARBA00022989"/>
    </source>
</evidence>
<keyword evidence="7 8" id="KW-0472">Membrane</keyword>
<comment type="caution">
    <text evidence="9">The sequence shown here is derived from an EMBL/GenBank/DDBJ whole genome shotgun (WGS) entry which is preliminary data.</text>
</comment>
<feature type="transmembrane region" description="Helical" evidence="8">
    <location>
        <begin position="225"/>
        <end position="244"/>
    </location>
</feature>
<evidence type="ECO:0000256" key="3">
    <source>
        <dbReference type="ARBA" id="ARBA00022448"/>
    </source>
</evidence>
<comment type="similarity">
    <text evidence="2 8">Belongs to the 4-toluene sulfonate uptake permease (TSUP) (TC 2.A.102) family.</text>
</comment>
<keyword evidence="5 8" id="KW-0812">Transmembrane</keyword>
<evidence type="ECO:0000256" key="4">
    <source>
        <dbReference type="ARBA" id="ARBA00022475"/>
    </source>
</evidence>
<dbReference type="PANTHER" id="PTHR30269">
    <property type="entry name" value="TRANSMEMBRANE PROTEIN YFCA"/>
    <property type="match status" value="1"/>
</dbReference>
<evidence type="ECO:0000256" key="5">
    <source>
        <dbReference type="ARBA" id="ARBA00022692"/>
    </source>
</evidence>
<feature type="transmembrane region" description="Helical" evidence="8">
    <location>
        <begin position="198"/>
        <end position="219"/>
    </location>
</feature>
<protein>
    <recommendedName>
        <fullName evidence="8">Probable membrane transporter protein</fullName>
    </recommendedName>
</protein>
<proteinExistence type="inferred from homology"/>
<reference evidence="9 10" key="1">
    <citation type="submission" date="2019-08" db="EMBL/GenBank/DDBJ databases">
        <title>In-depth cultivation of the pig gut microbiome towards novel bacterial diversity and tailored functional studies.</title>
        <authorList>
            <person name="Wylensek D."/>
            <person name="Hitch T.C.A."/>
            <person name="Clavel T."/>
        </authorList>
    </citation>
    <scope>NUCLEOTIDE SEQUENCE [LARGE SCALE GENOMIC DNA]</scope>
    <source>
        <strain evidence="9 10">Bifido-178-WT-2B</strain>
    </source>
</reference>
<evidence type="ECO:0000313" key="9">
    <source>
        <dbReference type="EMBL" id="MST86872.1"/>
    </source>
</evidence>
<keyword evidence="4 8" id="KW-1003">Cell membrane</keyword>
<evidence type="ECO:0000256" key="7">
    <source>
        <dbReference type="ARBA" id="ARBA00023136"/>
    </source>
</evidence>
<dbReference type="OrthoDB" id="2329556at2"/>
<dbReference type="EMBL" id="VUMX01000008">
    <property type="protein sequence ID" value="MST86872.1"/>
    <property type="molecule type" value="Genomic_DNA"/>
</dbReference>
<dbReference type="Pfam" id="PF01925">
    <property type="entry name" value="TauE"/>
    <property type="match status" value="1"/>
</dbReference>
<feature type="transmembrane region" description="Helical" evidence="8">
    <location>
        <begin position="96"/>
        <end position="114"/>
    </location>
</feature>
<accession>A0A6A8MD22</accession>
<evidence type="ECO:0000256" key="8">
    <source>
        <dbReference type="RuleBase" id="RU363041"/>
    </source>
</evidence>
<sequence length="248" mass="26316">MLIVYLIVLGILAGIVSSVASMASLVSYPGLLLVGLSPVVANMTNTASLVTTGFGALTSCLKEMKGHWRELAWYGLFQLSGAAIGGWLLSAFPGEIFKKIVPLLVLMSGGLLVWSGRRPIYTRDSDSKLKLVLAYLGLFMAGIYAGYFGAASGVLTLVFLTYLSKSSFVVINGIKAIIGSLANLVALLIFMYRGLVRWDVAIPLAAGMFIGGFLGQKLIKYLKPSLVRGVTAAFSVALAAYLAASAWF</sequence>
<keyword evidence="3" id="KW-0813">Transport</keyword>
<evidence type="ECO:0000256" key="1">
    <source>
        <dbReference type="ARBA" id="ARBA00004651"/>
    </source>
</evidence>